<keyword evidence="1" id="KW-0472">Membrane</keyword>
<evidence type="ECO:0000313" key="2">
    <source>
        <dbReference type="EMBL" id="TNN59535.1"/>
    </source>
</evidence>
<comment type="caution">
    <text evidence="2">The sequence shown here is derived from an EMBL/GenBank/DDBJ whole genome shotgun (WGS) entry which is preliminary data.</text>
</comment>
<reference evidence="2 3" key="1">
    <citation type="submission" date="2019-03" db="EMBL/GenBank/DDBJ databases">
        <title>First draft genome of Liparis tanakae, snailfish: a comprehensive survey of snailfish specific genes.</title>
        <authorList>
            <person name="Kim W."/>
            <person name="Song I."/>
            <person name="Jeong J.-H."/>
            <person name="Kim D."/>
            <person name="Kim S."/>
            <person name="Ryu S."/>
            <person name="Song J.Y."/>
            <person name="Lee S.K."/>
        </authorList>
    </citation>
    <scope>NUCLEOTIDE SEQUENCE [LARGE SCALE GENOMIC DNA]</scope>
    <source>
        <tissue evidence="2">Muscle</tissue>
    </source>
</reference>
<proteinExistence type="predicted"/>
<gene>
    <name evidence="2" type="ORF">EYF80_030259</name>
</gene>
<protein>
    <submittedName>
        <fullName evidence="2">Uncharacterized protein</fullName>
    </submittedName>
</protein>
<dbReference type="EMBL" id="SRLO01000354">
    <property type="protein sequence ID" value="TNN59535.1"/>
    <property type="molecule type" value="Genomic_DNA"/>
</dbReference>
<dbReference type="AlphaFoldDB" id="A0A4Z2H2K4"/>
<evidence type="ECO:0000313" key="3">
    <source>
        <dbReference type="Proteomes" id="UP000314294"/>
    </source>
</evidence>
<sequence length="133" mass="14835">MCSSKKKLSVRKQHQQGGLTVFQEVGEAGQVVRLIKVAVLLFLFVLLLFLFRPLTGIPIFLTFPLFLRLHLVLSIFTTSLSVCPAEVGDEEHSEAVTQLNICSLILLSLRYTVFTLKSMPTVLTKELLKESSA</sequence>
<keyword evidence="1" id="KW-1133">Transmembrane helix</keyword>
<evidence type="ECO:0000256" key="1">
    <source>
        <dbReference type="SAM" id="Phobius"/>
    </source>
</evidence>
<organism evidence="2 3">
    <name type="scientific">Liparis tanakae</name>
    <name type="common">Tanaka's snailfish</name>
    <dbReference type="NCBI Taxonomy" id="230148"/>
    <lineage>
        <taxon>Eukaryota</taxon>
        <taxon>Metazoa</taxon>
        <taxon>Chordata</taxon>
        <taxon>Craniata</taxon>
        <taxon>Vertebrata</taxon>
        <taxon>Euteleostomi</taxon>
        <taxon>Actinopterygii</taxon>
        <taxon>Neopterygii</taxon>
        <taxon>Teleostei</taxon>
        <taxon>Neoteleostei</taxon>
        <taxon>Acanthomorphata</taxon>
        <taxon>Eupercaria</taxon>
        <taxon>Perciformes</taxon>
        <taxon>Cottioidei</taxon>
        <taxon>Cottales</taxon>
        <taxon>Liparidae</taxon>
        <taxon>Liparis</taxon>
    </lineage>
</organism>
<dbReference type="Proteomes" id="UP000314294">
    <property type="component" value="Unassembled WGS sequence"/>
</dbReference>
<keyword evidence="1" id="KW-0812">Transmembrane</keyword>
<accession>A0A4Z2H2K4</accession>
<keyword evidence="3" id="KW-1185">Reference proteome</keyword>
<name>A0A4Z2H2K4_9TELE</name>
<feature type="transmembrane region" description="Helical" evidence="1">
    <location>
        <begin position="31"/>
        <end position="50"/>
    </location>
</feature>